<reference evidence="9" key="2">
    <citation type="submission" date="2023-04" db="EMBL/GenBank/DDBJ databases">
        <title>Paracnuella aquatica gen. nov., sp. nov., a member of the family Chitinophagaceae isolated from a hot spring.</title>
        <authorList>
            <person name="Wang C."/>
        </authorList>
    </citation>
    <scope>NUCLEOTIDE SEQUENCE</scope>
    <source>
        <strain evidence="9">LB-8</strain>
    </source>
</reference>
<dbReference type="GO" id="GO:0008360">
    <property type="term" value="P:regulation of cell shape"/>
    <property type="evidence" value="ECO:0007669"/>
    <property type="project" value="UniProtKB-UniRule"/>
</dbReference>
<evidence type="ECO:0000256" key="3">
    <source>
        <dbReference type="ARBA" id="ARBA00022679"/>
    </source>
</evidence>
<protein>
    <submittedName>
        <fullName evidence="9">Energy transducer TonB</fullName>
    </submittedName>
</protein>
<dbReference type="InterPro" id="IPR005490">
    <property type="entry name" value="LD_TPept_cat_dom"/>
</dbReference>
<dbReference type="SUPFAM" id="SSF141523">
    <property type="entry name" value="L,D-transpeptidase catalytic domain-like"/>
    <property type="match status" value="1"/>
</dbReference>
<proteinExistence type="inferred from homology"/>
<comment type="similarity">
    <text evidence="2">Belongs to the YkuD family.</text>
</comment>
<dbReference type="Gene3D" id="3.30.1150.10">
    <property type="match status" value="1"/>
</dbReference>
<keyword evidence="6 7" id="KW-0961">Cell wall biogenesis/degradation</keyword>
<evidence type="ECO:0000256" key="1">
    <source>
        <dbReference type="ARBA" id="ARBA00004752"/>
    </source>
</evidence>
<keyword evidence="4 7" id="KW-0133">Cell shape</keyword>
<evidence type="ECO:0000313" key="9">
    <source>
        <dbReference type="EMBL" id="MCU7552524.1"/>
    </source>
</evidence>
<sequence>MKRIVILLFVVVESYFAFGQGASAISQGASAVSRTAPLSFIDFQRTLPRPGDALKRKEDTLQKQFAAKKLEWPAKYVYVRSFKYDSELEIWVKNDRKDPYQLFKTYKVCALAGSLGPKRMEGDYQVPEGFYYINEFNPKSTYNLSLKVNYPNPSDKVLSDLYRPGGDIYIHGSCVTVGCIPVNDQQIEEIYILAAHAKSNGQDFIPVHIFPIRYNKKRSADYLATLTKTDSQLKQFTENLKNVYEHFELTHQLPIIMTNIHGDYVYDGLVVKPAPVPTPKREPVPHRVRDVSNIAEAVHKWPEFPGGGNYFLKYLEEMGNALVKSLPDGKKKAYVVVEFIVDTDGTPTNFKMVKGVNEEFDDELITVLERMPQWKPAVLNDKPVAKRIRQGFAIE</sequence>
<keyword evidence="10" id="KW-1185">Reference proteome</keyword>
<evidence type="ECO:0000256" key="4">
    <source>
        <dbReference type="ARBA" id="ARBA00022960"/>
    </source>
</evidence>
<comment type="pathway">
    <text evidence="1 7">Cell wall biogenesis; peptidoglycan biosynthesis.</text>
</comment>
<evidence type="ECO:0000256" key="5">
    <source>
        <dbReference type="ARBA" id="ARBA00022984"/>
    </source>
</evidence>
<dbReference type="CDD" id="cd16913">
    <property type="entry name" value="YkuD_like"/>
    <property type="match status" value="1"/>
</dbReference>
<dbReference type="PANTHER" id="PTHR36699:SF1">
    <property type="entry name" value="L,D-TRANSPEPTIDASE YAFK-RELATED"/>
    <property type="match status" value="1"/>
</dbReference>
<reference evidence="9" key="1">
    <citation type="submission" date="2022-09" db="EMBL/GenBank/DDBJ databases">
        <authorList>
            <person name="Yuan C."/>
            <person name="Ke Z."/>
        </authorList>
    </citation>
    <scope>NUCLEOTIDE SEQUENCE</scope>
    <source>
        <strain evidence="9">LB-8</strain>
    </source>
</reference>
<keyword evidence="3" id="KW-0808">Transferase</keyword>
<dbReference type="GO" id="GO:0055085">
    <property type="term" value="P:transmembrane transport"/>
    <property type="evidence" value="ECO:0007669"/>
    <property type="project" value="InterPro"/>
</dbReference>
<evidence type="ECO:0000256" key="6">
    <source>
        <dbReference type="ARBA" id="ARBA00023316"/>
    </source>
</evidence>
<dbReference type="GO" id="GO:0071555">
    <property type="term" value="P:cell wall organization"/>
    <property type="evidence" value="ECO:0007669"/>
    <property type="project" value="UniProtKB-UniRule"/>
</dbReference>
<dbReference type="InterPro" id="IPR037682">
    <property type="entry name" value="TonB_C"/>
</dbReference>
<feature type="domain" description="L,D-TPase catalytic" evidence="8">
    <location>
        <begin position="77"/>
        <end position="210"/>
    </location>
</feature>
<dbReference type="PROSITE" id="PS52029">
    <property type="entry name" value="LD_TPASE"/>
    <property type="match status" value="1"/>
</dbReference>
<dbReference type="GO" id="GO:0009252">
    <property type="term" value="P:peptidoglycan biosynthetic process"/>
    <property type="evidence" value="ECO:0007669"/>
    <property type="project" value="UniProtKB-KW"/>
</dbReference>
<dbReference type="Pfam" id="PF03734">
    <property type="entry name" value="YkuD"/>
    <property type="match status" value="1"/>
</dbReference>
<organism evidence="9 10">
    <name type="scientific">Paraflavisolibacter caeni</name>
    <dbReference type="NCBI Taxonomy" id="2982496"/>
    <lineage>
        <taxon>Bacteria</taxon>
        <taxon>Pseudomonadati</taxon>
        <taxon>Bacteroidota</taxon>
        <taxon>Chitinophagia</taxon>
        <taxon>Chitinophagales</taxon>
        <taxon>Chitinophagaceae</taxon>
        <taxon>Paraflavisolibacter</taxon>
    </lineage>
</organism>
<dbReference type="InterPro" id="IPR038063">
    <property type="entry name" value="Transpep_catalytic_dom"/>
</dbReference>
<dbReference type="AlphaFoldDB" id="A0A9X2XQ34"/>
<keyword evidence="5 7" id="KW-0573">Peptidoglycan synthesis</keyword>
<dbReference type="PANTHER" id="PTHR36699">
    <property type="entry name" value="LD-TRANSPEPTIDASE"/>
    <property type="match status" value="1"/>
</dbReference>
<evidence type="ECO:0000256" key="7">
    <source>
        <dbReference type="PROSITE-ProRule" id="PRU01373"/>
    </source>
</evidence>
<dbReference type="RefSeq" id="WP_279299961.1">
    <property type="nucleotide sequence ID" value="NZ_JAOTIF010000035.1"/>
</dbReference>
<feature type="active site" description="Nucleophile" evidence="7">
    <location>
        <position position="179"/>
    </location>
</feature>
<feature type="active site" description="Proton donor/acceptor" evidence="7">
    <location>
        <position position="171"/>
    </location>
</feature>
<comment type="caution">
    <text evidence="9">The sequence shown here is derived from an EMBL/GenBank/DDBJ whole genome shotgun (WGS) entry which is preliminary data.</text>
</comment>
<accession>A0A9X2XQ34</accession>
<dbReference type="Pfam" id="PF03544">
    <property type="entry name" value="TonB_C"/>
    <property type="match status" value="1"/>
</dbReference>
<dbReference type="Proteomes" id="UP001155483">
    <property type="component" value="Unassembled WGS sequence"/>
</dbReference>
<gene>
    <name evidence="9" type="ORF">OCK74_25620</name>
</gene>
<name>A0A9X2XQ34_9BACT</name>
<dbReference type="EMBL" id="JAOTIF010000035">
    <property type="protein sequence ID" value="MCU7552524.1"/>
    <property type="molecule type" value="Genomic_DNA"/>
</dbReference>
<dbReference type="GO" id="GO:0016740">
    <property type="term" value="F:transferase activity"/>
    <property type="evidence" value="ECO:0007669"/>
    <property type="project" value="UniProtKB-KW"/>
</dbReference>
<evidence type="ECO:0000313" key="10">
    <source>
        <dbReference type="Proteomes" id="UP001155483"/>
    </source>
</evidence>
<evidence type="ECO:0000259" key="8">
    <source>
        <dbReference type="PROSITE" id="PS52029"/>
    </source>
</evidence>
<evidence type="ECO:0000256" key="2">
    <source>
        <dbReference type="ARBA" id="ARBA00005992"/>
    </source>
</evidence>
<dbReference type="SUPFAM" id="SSF74653">
    <property type="entry name" value="TolA/TonB C-terminal domain"/>
    <property type="match status" value="1"/>
</dbReference>
<dbReference type="GO" id="GO:0004180">
    <property type="term" value="F:carboxypeptidase activity"/>
    <property type="evidence" value="ECO:0007669"/>
    <property type="project" value="UniProtKB-ARBA"/>
</dbReference>